<keyword evidence="1" id="KW-0472">Membrane</keyword>
<comment type="caution">
    <text evidence="2">The sequence shown here is derived from an EMBL/GenBank/DDBJ whole genome shotgun (WGS) entry which is preliminary data.</text>
</comment>
<keyword evidence="1" id="KW-0812">Transmembrane</keyword>
<dbReference type="PANTHER" id="PTHR43801">
    <property type="entry name" value="NUCLEOTIDE-BINDING PROTEIN-RELATED"/>
    <property type="match status" value="1"/>
</dbReference>
<feature type="transmembrane region" description="Helical" evidence="1">
    <location>
        <begin position="7"/>
        <end position="30"/>
    </location>
</feature>
<dbReference type="AlphaFoldDB" id="A0A4R2RXF7"/>
<dbReference type="Proteomes" id="UP000294813">
    <property type="component" value="Unassembled WGS sequence"/>
</dbReference>
<dbReference type="PANTHER" id="PTHR43801:SF1">
    <property type="entry name" value="POLYPRENYL SYNTHETASE"/>
    <property type="match status" value="1"/>
</dbReference>
<feature type="transmembrane region" description="Helical" evidence="1">
    <location>
        <begin position="79"/>
        <end position="99"/>
    </location>
</feature>
<dbReference type="OrthoDB" id="9787348at2"/>
<dbReference type="InterPro" id="IPR002829">
    <property type="entry name" value="DUF116"/>
</dbReference>
<organism evidence="2 3">
    <name type="scientific">Heliophilum fasciatum</name>
    <dbReference type="NCBI Taxonomy" id="35700"/>
    <lineage>
        <taxon>Bacteria</taxon>
        <taxon>Bacillati</taxon>
        <taxon>Bacillota</taxon>
        <taxon>Clostridia</taxon>
        <taxon>Eubacteriales</taxon>
        <taxon>Heliobacteriaceae</taxon>
        <taxon>Heliophilum</taxon>
    </lineage>
</organism>
<keyword evidence="3" id="KW-1185">Reference proteome</keyword>
<proteinExistence type="predicted"/>
<feature type="transmembrane region" description="Helical" evidence="1">
    <location>
        <begin position="42"/>
        <end position="67"/>
    </location>
</feature>
<reference evidence="2 3" key="1">
    <citation type="submission" date="2019-03" db="EMBL/GenBank/DDBJ databases">
        <title>Genomic Encyclopedia of Type Strains, Phase IV (KMG-IV): sequencing the most valuable type-strain genomes for metagenomic binning, comparative biology and taxonomic classification.</title>
        <authorList>
            <person name="Goeker M."/>
        </authorList>
    </citation>
    <scope>NUCLEOTIDE SEQUENCE [LARGE SCALE GENOMIC DNA]</scope>
    <source>
        <strain evidence="2 3">DSM 11170</strain>
    </source>
</reference>
<dbReference type="EMBL" id="SLXT01000004">
    <property type="protein sequence ID" value="TCP68158.1"/>
    <property type="molecule type" value="Genomic_DNA"/>
</dbReference>
<name>A0A4R2RXF7_9FIRM</name>
<protein>
    <recommendedName>
        <fullName evidence="4">DUF116 domain-containing protein</fullName>
    </recommendedName>
</protein>
<evidence type="ECO:0000256" key="1">
    <source>
        <dbReference type="SAM" id="Phobius"/>
    </source>
</evidence>
<gene>
    <name evidence="2" type="ORF">EDD73_10460</name>
</gene>
<dbReference type="RefSeq" id="WP_131918187.1">
    <property type="nucleotide sequence ID" value="NZ_JAOQNU010000004.1"/>
</dbReference>
<dbReference type="Pfam" id="PF01976">
    <property type="entry name" value="DUF116"/>
    <property type="match status" value="1"/>
</dbReference>
<accession>A0A4R2RXF7</accession>
<evidence type="ECO:0008006" key="4">
    <source>
        <dbReference type="Google" id="ProtNLM"/>
    </source>
</evidence>
<evidence type="ECO:0000313" key="3">
    <source>
        <dbReference type="Proteomes" id="UP000294813"/>
    </source>
</evidence>
<evidence type="ECO:0000313" key="2">
    <source>
        <dbReference type="EMBL" id="TCP68158.1"/>
    </source>
</evidence>
<sequence length="287" mass="32221">MPIRKRLFISLMIISLFTVIGLSVLGGYLLRHRDYPLNQMVVSTLMVLFIGILALIALGVGGMVLAVWREQAFPSVYRWTRMAVNLLFPLAIVLGRIFGISDDRLKSSFIEVSNTLVRARLLEGVPPEKVMIMTPHCLQKSTCPHKITLDIRNCKMCGGCHVHDLRLLADAYGVSLVVATGGTWARKLIMEQRPQAIIAVACERDLTSGIQDVDKIPVIGILNDRPEGPCCNTRVNLQRVEESIRYFLYGEEMNWPSTKELMAAAHTSSCQETCYRTEKAKRRMEVS</sequence>
<keyword evidence="1" id="KW-1133">Transmembrane helix</keyword>